<keyword evidence="5" id="KW-1133">Transmembrane helix</keyword>
<feature type="compositionally biased region" description="Basic and acidic residues" evidence="8">
    <location>
        <begin position="1"/>
        <end position="11"/>
    </location>
</feature>
<dbReference type="EMBL" id="CP002536">
    <property type="protein sequence ID" value="ADY26921.1"/>
    <property type="molecule type" value="Genomic_DNA"/>
</dbReference>
<evidence type="ECO:0000259" key="9">
    <source>
        <dbReference type="PROSITE" id="PS51779"/>
    </source>
</evidence>
<name>F0RLJ7_DEIPM</name>
<dbReference type="RefSeq" id="WP_013615529.1">
    <property type="nucleotide sequence ID" value="NC_015161.1"/>
</dbReference>
<proteinExistence type="predicted"/>
<dbReference type="InterPro" id="IPR026579">
    <property type="entry name" value="FtsQ"/>
</dbReference>
<evidence type="ECO:0000256" key="5">
    <source>
        <dbReference type="ARBA" id="ARBA00022989"/>
    </source>
</evidence>
<evidence type="ECO:0000256" key="3">
    <source>
        <dbReference type="ARBA" id="ARBA00022618"/>
    </source>
</evidence>
<dbReference type="PANTHER" id="PTHR35851:SF1">
    <property type="entry name" value="CELL DIVISION PROTEIN FTSQ"/>
    <property type="match status" value="1"/>
</dbReference>
<dbReference type="Pfam" id="PF08478">
    <property type="entry name" value="POTRA_1"/>
    <property type="match status" value="1"/>
</dbReference>
<dbReference type="HOGENOM" id="CLU_063837_0_0_0"/>
<dbReference type="KEGG" id="dpt:Deipr_1789"/>
<keyword evidence="4" id="KW-0812">Transmembrane</keyword>
<reference evidence="11" key="1">
    <citation type="submission" date="2011-02" db="EMBL/GenBank/DDBJ databases">
        <title>The complete sequence of chromosome of Deinococcus proteolyticus DSM 20540.</title>
        <authorList>
            <consortium name="US DOE Joint Genome Institute (JGI-PGF)"/>
            <person name="Lucas S."/>
            <person name="Copeland A."/>
            <person name="Lapidus A."/>
            <person name="Bruce D."/>
            <person name="Goodwin L."/>
            <person name="Pitluck S."/>
            <person name="Kyrpides N."/>
            <person name="Mavromatis K."/>
            <person name="Pagani I."/>
            <person name="Ivanova N."/>
            <person name="Ovchinnikova G."/>
            <person name="Zeytun A."/>
            <person name="Detter J.C."/>
            <person name="Han C."/>
            <person name="Land M."/>
            <person name="Hauser L."/>
            <person name="Markowitz V."/>
            <person name="Cheng J.-F."/>
            <person name="Hugenholtz P."/>
            <person name="Woyke T."/>
            <person name="Wu D."/>
            <person name="Pukall R."/>
            <person name="Steenblock K."/>
            <person name="Brambilla E."/>
            <person name="Klenk H.-P."/>
            <person name="Eisen J.A."/>
        </authorList>
    </citation>
    <scope>NUCLEOTIDE SEQUENCE [LARGE SCALE GENOMIC DNA]</scope>
    <source>
        <strain evidence="11">ATCC 35074 / DSM 20540 / JCM 6276 / NBRC 101906 / NCIMB 13154 / VKM Ac-1939 / CCM 2703 / MRP</strain>
    </source>
</reference>
<feature type="compositionally biased region" description="Basic residues" evidence="8">
    <location>
        <begin position="105"/>
        <end position="117"/>
    </location>
</feature>
<dbReference type="InterPro" id="IPR034746">
    <property type="entry name" value="POTRA"/>
</dbReference>
<dbReference type="AlphaFoldDB" id="F0RLJ7"/>
<protein>
    <submittedName>
        <fullName evidence="10">Polypeptide-transport-associated domain protein FtsQ-type</fullName>
    </submittedName>
</protein>
<feature type="region of interest" description="Disordered" evidence="8">
    <location>
        <begin position="1"/>
        <end position="131"/>
    </location>
</feature>
<keyword evidence="3" id="KW-0132">Cell division</keyword>
<evidence type="ECO:0000256" key="2">
    <source>
        <dbReference type="ARBA" id="ARBA00022475"/>
    </source>
</evidence>
<evidence type="ECO:0000256" key="6">
    <source>
        <dbReference type="ARBA" id="ARBA00023136"/>
    </source>
</evidence>
<organism evidence="10 11">
    <name type="scientific">Deinococcus proteolyticus (strain ATCC 35074 / DSM 20540 / JCM 6276 / NBRC 101906 / NCIMB 13154 / VKM Ac-1939 / CCM 2703 / MRP)</name>
    <dbReference type="NCBI Taxonomy" id="693977"/>
    <lineage>
        <taxon>Bacteria</taxon>
        <taxon>Thermotogati</taxon>
        <taxon>Deinococcota</taxon>
        <taxon>Deinococci</taxon>
        <taxon>Deinococcales</taxon>
        <taxon>Deinococcaceae</taxon>
        <taxon>Deinococcus</taxon>
    </lineage>
</organism>
<evidence type="ECO:0000256" key="8">
    <source>
        <dbReference type="SAM" id="MobiDB-lite"/>
    </source>
</evidence>
<reference evidence="10 11" key="2">
    <citation type="journal article" date="2012" name="Stand. Genomic Sci.">
        <title>Complete genome sequence of the orange-red pigmented, radioresistant Deinococcus proteolyticus type strain (MRP(T)).</title>
        <authorList>
            <person name="Copeland A."/>
            <person name="Zeytun A."/>
            <person name="Yassawong M."/>
            <person name="Nolan M."/>
            <person name="Lucas S."/>
            <person name="Hammon N."/>
            <person name="Deshpande S."/>
            <person name="Cheng J.F."/>
            <person name="Han C."/>
            <person name="Tapia R."/>
            <person name="Goodwin L.A."/>
            <person name="Pitluck S."/>
            <person name="Mavromatis K."/>
            <person name="Liolios K."/>
            <person name="Pagani I."/>
            <person name="Ivanova N."/>
            <person name="Mikhailova N."/>
            <person name="Pati A."/>
            <person name="Chen A."/>
            <person name="Palaniappan K."/>
            <person name="Land M."/>
            <person name="Hauser L."/>
            <person name="Jeffries C.D."/>
            <person name="Brambilla E.M."/>
            <person name="Rohde M."/>
            <person name="Sikorski J."/>
            <person name="Pukall R."/>
            <person name="Goker M."/>
            <person name="Detter J.C."/>
            <person name="Woyke T."/>
            <person name="Bristow J."/>
            <person name="Eisen J.A."/>
            <person name="Markowitz V."/>
            <person name="Hugenholtz P."/>
            <person name="Kyrpides N.C."/>
            <person name="Klenk H.P."/>
            <person name="Lapidus A."/>
        </authorList>
    </citation>
    <scope>NUCLEOTIDE SEQUENCE [LARGE SCALE GENOMIC DNA]</scope>
    <source>
        <strain evidence="11">ATCC 35074 / DSM 20540 / JCM 6276 / NBRC 101906 / NCIMB 13154 / VKM Ac-1939 / CCM 2703 / MRP</strain>
    </source>
</reference>
<dbReference type="GO" id="GO:0016020">
    <property type="term" value="C:membrane"/>
    <property type="evidence" value="ECO:0007669"/>
    <property type="project" value="UniProtKB-SubCell"/>
</dbReference>
<dbReference type="GO" id="GO:0090529">
    <property type="term" value="P:cell septum assembly"/>
    <property type="evidence" value="ECO:0007669"/>
    <property type="project" value="InterPro"/>
</dbReference>
<feature type="compositionally biased region" description="Low complexity" evidence="8">
    <location>
        <begin position="122"/>
        <end position="131"/>
    </location>
</feature>
<dbReference type="InterPro" id="IPR013685">
    <property type="entry name" value="POTRA_FtsQ_type"/>
</dbReference>
<keyword evidence="7" id="KW-0131">Cell cycle</keyword>
<dbReference type="PROSITE" id="PS51779">
    <property type="entry name" value="POTRA"/>
    <property type="match status" value="1"/>
</dbReference>
<keyword evidence="11" id="KW-1185">Reference proteome</keyword>
<evidence type="ECO:0000256" key="4">
    <source>
        <dbReference type="ARBA" id="ARBA00022692"/>
    </source>
</evidence>
<dbReference type="STRING" id="693977.Deipr_1789"/>
<evidence type="ECO:0000256" key="1">
    <source>
        <dbReference type="ARBA" id="ARBA00004370"/>
    </source>
</evidence>
<evidence type="ECO:0000313" key="10">
    <source>
        <dbReference type="EMBL" id="ADY26921.1"/>
    </source>
</evidence>
<dbReference type="PANTHER" id="PTHR35851">
    <property type="entry name" value="CELL DIVISION PROTEIN FTSQ"/>
    <property type="match status" value="1"/>
</dbReference>
<accession>F0RLJ7</accession>
<gene>
    <name evidence="10" type="ordered locus">Deipr_1789</name>
</gene>
<dbReference type="Proteomes" id="UP000007718">
    <property type="component" value="Chromosome"/>
</dbReference>
<evidence type="ECO:0000313" key="11">
    <source>
        <dbReference type="Proteomes" id="UP000007718"/>
    </source>
</evidence>
<dbReference type="Gene3D" id="3.10.20.310">
    <property type="entry name" value="membrane protein fhac"/>
    <property type="match status" value="1"/>
</dbReference>
<evidence type="ECO:0000256" key="7">
    <source>
        <dbReference type="ARBA" id="ARBA00023306"/>
    </source>
</evidence>
<dbReference type="eggNOG" id="COG1589">
    <property type="taxonomic scope" value="Bacteria"/>
</dbReference>
<comment type="subcellular location">
    <subcellularLocation>
        <location evidence="1">Membrane</location>
    </subcellularLocation>
</comment>
<keyword evidence="6" id="KW-0472">Membrane</keyword>
<sequence length="369" mass="39240">MFRRSSSDSRPVRKKWHPDDEETVLHDGLDDSGSPAGDDHSWEETWVEPAAHMPLSQPEDRLEGAEEAEPSPAAPTLPDEDGSTAAAPAAPPPTQLEPAPAASSRPRRRFSLPRRRPPTAAPAPATEAAIDPAVDPAIVPVPPYAAQAAPPAEAPADSLQGQDAGLRGSVRWGWVFLPLAMLGLAASWFALPIREVAVSGNQHLSAEAVVRAAGVGQSSGWLYYGARQAAGLTREPWIESAEVVRQFPGRLSIRITERRPYAVLRESGRQPVAVARDGTRLPGAALPGTFPTVSGWGPERTGDALAALEALAPYHVQSVEYTPSGLAVKSAEGSAWSGDLESLLKYAGALAEYPNQQIHIYPWGVSVQE</sequence>
<feature type="domain" description="POTRA" evidence="9">
    <location>
        <begin position="191"/>
        <end position="258"/>
    </location>
</feature>
<keyword evidence="2" id="KW-1003">Cell membrane</keyword>